<evidence type="ECO:0000313" key="2">
    <source>
        <dbReference type="Proteomes" id="UP000774000"/>
    </source>
</evidence>
<dbReference type="PANTHER" id="PTHR43235">
    <property type="entry name" value="GLUTAMINE AMIDOTRANSFERASE PB2B2.05-RELATED"/>
    <property type="match status" value="1"/>
</dbReference>
<gene>
    <name evidence="1" type="ORF">JOC47_001407</name>
</gene>
<evidence type="ECO:0000313" key="1">
    <source>
        <dbReference type="EMBL" id="MBM7556556.1"/>
    </source>
</evidence>
<dbReference type="RefSeq" id="WP_338035333.1">
    <property type="nucleotide sequence ID" value="NZ_JAFBDQ010000006.1"/>
</dbReference>
<reference evidence="1" key="1">
    <citation type="submission" date="2021-01" db="EMBL/GenBank/DDBJ databases">
        <title>Genomic Encyclopedia of Type Strains, Phase IV (KMG-IV): sequencing the most valuable type-strain genomes for metagenomic binning, comparative biology and taxonomic classification.</title>
        <authorList>
            <person name="Goeker M."/>
        </authorList>
    </citation>
    <scope>NUCLEOTIDE SEQUENCE</scope>
    <source>
        <strain evidence="1">DSM 23230</strain>
    </source>
</reference>
<accession>A0A938XUH8</accession>
<dbReference type="GO" id="GO:0033969">
    <property type="term" value="F:gamma-glutamyl-gamma-aminobutyrate hydrolase activity"/>
    <property type="evidence" value="ECO:0007669"/>
    <property type="project" value="TreeGrafter"/>
</dbReference>
<dbReference type="PROSITE" id="PS51273">
    <property type="entry name" value="GATASE_TYPE_1"/>
    <property type="match status" value="1"/>
</dbReference>
<dbReference type="InterPro" id="IPR011697">
    <property type="entry name" value="Peptidase_C26"/>
</dbReference>
<dbReference type="CDD" id="cd01745">
    <property type="entry name" value="GATase1_2"/>
    <property type="match status" value="1"/>
</dbReference>
<dbReference type="Gene3D" id="3.40.50.880">
    <property type="match status" value="1"/>
</dbReference>
<proteinExistence type="predicted"/>
<dbReference type="Proteomes" id="UP000774000">
    <property type="component" value="Unassembled WGS sequence"/>
</dbReference>
<comment type="caution">
    <text evidence="1">The sequence shown here is derived from an EMBL/GenBank/DDBJ whole genome shotgun (WGS) entry which is preliminary data.</text>
</comment>
<protein>
    <submittedName>
        <fullName evidence="1">Glutamine amidotransferase</fullName>
    </submittedName>
</protein>
<dbReference type="AlphaFoldDB" id="A0A938XUH8"/>
<dbReference type="FunFam" id="3.40.50.880:FF:000030">
    <property type="entry name" value="Gamma-glutamyl-gamma-aminobutyrate hydrolase PuuD"/>
    <property type="match status" value="1"/>
</dbReference>
<organism evidence="1 2">
    <name type="scientific">Halanaerobacter jeridensis</name>
    <dbReference type="NCBI Taxonomy" id="706427"/>
    <lineage>
        <taxon>Bacteria</taxon>
        <taxon>Bacillati</taxon>
        <taxon>Bacillota</taxon>
        <taxon>Clostridia</taxon>
        <taxon>Halanaerobiales</taxon>
        <taxon>Halobacteroidaceae</taxon>
        <taxon>Halanaerobacter</taxon>
    </lineage>
</organism>
<dbReference type="GO" id="GO:0006598">
    <property type="term" value="P:polyamine catabolic process"/>
    <property type="evidence" value="ECO:0007669"/>
    <property type="project" value="TreeGrafter"/>
</dbReference>
<dbReference type="SUPFAM" id="SSF52317">
    <property type="entry name" value="Class I glutamine amidotransferase-like"/>
    <property type="match status" value="1"/>
</dbReference>
<dbReference type="EMBL" id="JAFBDQ010000006">
    <property type="protein sequence ID" value="MBM7556556.1"/>
    <property type="molecule type" value="Genomic_DNA"/>
</dbReference>
<keyword evidence="1" id="KW-0315">Glutamine amidotransferase</keyword>
<dbReference type="InterPro" id="IPR044668">
    <property type="entry name" value="PuuD-like"/>
</dbReference>
<sequence length="246" mass="28049">MIKIKKPVIGITTFCKQEVNNKHYNKVRCSYMKVVSEAGGTPILIPLMNDLRTAIDYIELIDGLILSGGQDVSPHHYDNIVTDHVEDNDPRRDSWEMKLFELAFEENIPILGICRGMQLINVARGGSLYQDIIAQYDDNLVHLPDKRDENYVHHTVKIEENCSLCNFACCQQLDVNSHHHQAIKELAPGFKVIAKTEGEIVEAIEAVDKDFVIGVQWHPEDLTHLHPCFKELFNLLIKEASKKHNI</sequence>
<dbReference type="GO" id="GO:0005829">
    <property type="term" value="C:cytosol"/>
    <property type="evidence" value="ECO:0007669"/>
    <property type="project" value="TreeGrafter"/>
</dbReference>
<name>A0A938XUH8_9FIRM</name>
<keyword evidence="2" id="KW-1185">Reference proteome</keyword>
<dbReference type="PANTHER" id="PTHR43235:SF1">
    <property type="entry name" value="GLUTAMINE AMIDOTRANSFERASE PB2B2.05-RELATED"/>
    <property type="match status" value="1"/>
</dbReference>
<dbReference type="InterPro" id="IPR029062">
    <property type="entry name" value="Class_I_gatase-like"/>
</dbReference>
<dbReference type="Pfam" id="PF07722">
    <property type="entry name" value="Peptidase_C26"/>
    <property type="match status" value="1"/>
</dbReference>